<dbReference type="AlphaFoldDB" id="A0A8S4NQ23"/>
<evidence type="ECO:0000313" key="2">
    <source>
        <dbReference type="EMBL" id="CAH1782902.1"/>
    </source>
</evidence>
<dbReference type="EMBL" id="CAIIXF020000005">
    <property type="protein sequence ID" value="CAH1782902.1"/>
    <property type="molecule type" value="Genomic_DNA"/>
</dbReference>
<evidence type="ECO:0000256" key="1">
    <source>
        <dbReference type="SAM" id="SignalP"/>
    </source>
</evidence>
<dbReference type="PIRSF" id="PIRSF014728">
    <property type="entry name" value="PqaA"/>
    <property type="match status" value="1"/>
</dbReference>
<dbReference type="PANTHER" id="PTHR31497">
    <property type="entry name" value="AUTOCRINE PROLIFERATION REPRESSOR PROTEIN A"/>
    <property type="match status" value="1"/>
</dbReference>
<proteinExistence type="predicted"/>
<feature type="signal peptide" evidence="1">
    <location>
        <begin position="1"/>
        <end position="21"/>
    </location>
</feature>
<sequence>MLVNGFIICVVIAACCLIGDAQVDHPWNEFTDLDDYVNRPDSNYAYQRMAEYRESNSTVYIINMTSQRWMNDNVTSQSIWWHWLYLAIPDNVQYYDSAFLYIHTGSNRNPNSIPGPTDSRVRQSASFAESMRAPAGYLRQIPNQPMVFSESLDPDQIEVTEDATIAFTWRQWIDDTSTLPEFILRFPMVKAIMRAFDTINGFTKGLDARYNIEKFVPAGESKRGWTTWLTGCADRRVVGMVPMVLSVINLRTVLHKHWRTMGGWTFAFGNYYVEGLTADLDHPRTQLLADQVDPYSYRSRMTMPKMLVSGASDEFFQIDDPNYFWDGLVGPKFLMNAPNTGHNLAGQRPGIYSNLASFFINVIEGFTWPQFEWSRQDNTAGRSGTITLTSTTTPINVTAWVARTTNLTEERRDFRLRIVDFDNIDIMENPVTWVEEAVEDRGNGIFYKEYSYPNTGYLVFYLN</sequence>
<dbReference type="Proteomes" id="UP000749559">
    <property type="component" value="Unassembled WGS sequence"/>
</dbReference>
<dbReference type="Gene3D" id="3.40.50.1820">
    <property type="entry name" value="alpha/beta hydrolase"/>
    <property type="match status" value="1"/>
</dbReference>
<accession>A0A8S4NQ23</accession>
<keyword evidence="3" id="KW-1185">Reference proteome</keyword>
<dbReference type="OrthoDB" id="2020799at2759"/>
<dbReference type="Pfam" id="PF10142">
    <property type="entry name" value="PhoPQ_related"/>
    <property type="match status" value="1"/>
</dbReference>
<keyword evidence="1" id="KW-0732">Signal</keyword>
<name>A0A8S4NQ23_OWEFU</name>
<protein>
    <submittedName>
        <fullName evidence="2">Uncharacterized protein</fullName>
    </submittedName>
</protein>
<organism evidence="2 3">
    <name type="scientific">Owenia fusiformis</name>
    <name type="common">Polychaete worm</name>
    <dbReference type="NCBI Taxonomy" id="6347"/>
    <lineage>
        <taxon>Eukaryota</taxon>
        <taxon>Metazoa</taxon>
        <taxon>Spiralia</taxon>
        <taxon>Lophotrochozoa</taxon>
        <taxon>Annelida</taxon>
        <taxon>Polychaeta</taxon>
        <taxon>Sedentaria</taxon>
        <taxon>Canalipalpata</taxon>
        <taxon>Sabellida</taxon>
        <taxon>Oweniida</taxon>
        <taxon>Oweniidae</taxon>
        <taxon>Owenia</taxon>
    </lineage>
</organism>
<gene>
    <name evidence="2" type="ORF">OFUS_LOCUS9301</name>
</gene>
<comment type="caution">
    <text evidence="2">The sequence shown here is derived from an EMBL/GenBank/DDBJ whole genome shotgun (WGS) entry which is preliminary data.</text>
</comment>
<dbReference type="InterPro" id="IPR029058">
    <property type="entry name" value="AB_hydrolase_fold"/>
</dbReference>
<feature type="chain" id="PRO_5035801009" evidence="1">
    <location>
        <begin position="22"/>
        <end position="463"/>
    </location>
</feature>
<dbReference type="PANTHER" id="PTHR31497:SF0">
    <property type="entry name" value="AUTOCRINE PROLIFERATION REPRESSOR PROTEIN A"/>
    <property type="match status" value="1"/>
</dbReference>
<reference evidence="2" key="1">
    <citation type="submission" date="2022-03" db="EMBL/GenBank/DDBJ databases">
        <authorList>
            <person name="Martin C."/>
        </authorList>
    </citation>
    <scope>NUCLEOTIDE SEQUENCE</scope>
</reference>
<dbReference type="InterPro" id="IPR009199">
    <property type="entry name" value="PhoPQ-act_pathogen-rel_PqaA"/>
</dbReference>
<dbReference type="SUPFAM" id="SSF53474">
    <property type="entry name" value="alpha/beta-Hydrolases"/>
    <property type="match status" value="1"/>
</dbReference>
<evidence type="ECO:0000313" key="3">
    <source>
        <dbReference type="Proteomes" id="UP000749559"/>
    </source>
</evidence>
<feature type="non-terminal residue" evidence="2">
    <location>
        <position position="463"/>
    </location>
</feature>